<evidence type="ECO:0000256" key="20">
    <source>
        <dbReference type="SAM" id="Phobius"/>
    </source>
</evidence>
<dbReference type="GO" id="GO:0004605">
    <property type="term" value="F:phosphatidate cytidylyltransferase activity"/>
    <property type="evidence" value="ECO:0007669"/>
    <property type="project" value="UniProtKB-EC"/>
</dbReference>
<keyword evidence="22" id="KW-1185">Reference proteome</keyword>
<evidence type="ECO:0000313" key="22">
    <source>
        <dbReference type="Proteomes" id="UP001368654"/>
    </source>
</evidence>
<evidence type="ECO:0000256" key="3">
    <source>
        <dbReference type="ARBA" id="ARBA00005119"/>
    </source>
</evidence>
<keyword evidence="8" id="KW-1003">Cell membrane</keyword>
<feature type="transmembrane region" description="Helical" evidence="20">
    <location>
        <begin position="74"/>
        <end position="92"/>
    </location>
</feature>
<keyword evidence="13 20" id="KW-1133">Transmembrane helix</keyword>
<comment type="subcellular location">
    <subcellularLocation>
        <location evidence="2">Cell membrane</location>
        <topology evidence="2">Multi-pass membrane protein</topology>
    </subcellularLocation>
</comment>
<evidence type="ECO:0000256" key="19">
    <source>
        <dbReference type="SAM" id="MobiDB-lite"/>
    </source>
</evidence>
<feature type="region of interest" description="Disordered" evidence="19">
    <location>
        <begin position="1"/>
        <end position="32"/>
    </location>
</feature>
<comment type="similarity">
    <text evidence="5 18">Belongs to the CDS family.</text>
</comment>
<sequence>MEQEPESTPHEVANQRTDPRRATAPGEGVAADSSAHLQSQIRAARSEIENQVAHARAEFEVANERIKERTGRNLILAIVIALAIGGVLLGSLLFFKSLFVIFALAASILGTVELSRAMNGSGRRVDVAPQLVAGSVLILTGYFFDSWMLWIAVFIAVATVIVWRLFAQMTAGDGRAYADVLSDALVSGFVQLYAPFLASICVVLVRQEHGEWWVLGFVCVVVAADTGAYAAGLTFGKHPMAPLISPKKTWEGFAGAVVAAVGIAMLISIFMLGLPWWFGFIFGLVILATATFGDLGESMIKRDLGIKDMSSWLPGHGGILDRLDSVLPSTAAALGLYYLFSPLAVL</sequence>
<evidence type="ECO:0000256" key="5">
    <source>
        <dbReference type="ARBA" id="ARBA00010185"/>
    </source>
</evidence>
<comment type="pathway">
    <text evidence="3 18">Phospholipid metabolism; CDP-diacylglycerol biosynthesis; CDP-diacylglycerol from sn-glycerol 3-phosphate: step 3/3.</text>
</comment>
<organism evidence="21 22">
    <name type="scientific">Microbacterium marmarense</name>
    <dbReference type="NCBI Taxonomy" id="3122051"/>
    <lineage>
        <taxon>Bacteria</taxon>
        <taxon>Bacillati</taxon>
        <taxon>Actinomycetota</taxon>
        <taxon>Actinomycetes</taxon>
        <taxon>Micrococcales</taxon>
        <taxon>Microbacteriaceae</taxon>
        <taxon>Microbacterium</taxon>
    </lineage>
</organism>
<evidence type="ECO:0000256" key="18">
    <source>
        <dbReference type="RuleBase" id="RU003938"/>
    </source>
</evidence>
<evidence type="ECO:0000256" key="12">
    <source>
        <dbReference type="ARBA" id="ARBA00022695"/>
    </source>
</evidence>
<dbReference type="RefSeq" id="WP_337338085.1">
    <property type="nucleotide sequence ID" value="NZ_JBBDGL010000002.1"/>
</dbReference>
<keyword evidence="16" id="KW-0594">Phospholipid biosynthesis</keyword>
<evidence type="ECO:0000256" key="1">
    <source>
        <dbReference type="ARBA" id="ARBA00001698"/>
    </source>
</evidence>
<dbReference type="PANTHER" id="PTHR46382:SF1">
    <property type="entry name" value="PHOSPHATIDATE CYTIDYLYLTRANSFERASE"/>
    <property type="match status" value="1"/>
</dbReference>
<evidence type="ECO:0000256" key="17">
    <source>
        <dbReference type="ARBA" id="ARBA00023264"/>
    </source>
</evidence>
<keyword evidence="12 18" id="KW-0548">Nucleotidyltransferase</keyword>
<feature type="transmembrane region" description="Helical" evidence="20">
    <location>
        <begin position="150"/>
        <end position="167"/>
    </location>
</feature>
<comment type="caution">
    <text evidence="21">The sequence shown here is derived from an EMBL/GenBank/DDBJ whole genome shotgun (WGS) entry which is preliminary data.</text>
</comment>
<evidence type="ECO:0000256" key="4">
    <source>
        <dbReference type="ARBA" id="ARBA00005189"/>
    </source>
</evidence>
<feature type="transmembrane region" description="Helical" evidence="20">
    <location>
        <begin position="252"/>
        <end position="270"/>
    </location>
</feature>
<keyword evidence="17" id="KW-1208">Phospholipid metabolism</keyword>
<proteinExistence type="inferred from homology"/>
<dbReference type="PROSITE" id="PS01315">
    <property type="entry name" value="CDS"/>
    <property type="match status" value="1"/>
</dbReference>
<name>A0ABU8LTV3_9MICO</name>
<dbReference type="EC" id="2.7.7.41" evidence="6 18"/>
<dbReference type="Proteomes" id="UP001368654">
    <property type="component" value="Unassembled WGS sequence"/>
</dbReference>
<evidence type="ECO:0000256" key="10">
    <source>
        <dbReference type="ARBA" id="ARBA00022679"/>
    </source>
</evidence>
<feature type="transmembrane region" description="Helical" evidence="20">
    <location>
        <begin position="276"/>
        <end position="295"/>
    </location>
</feature>
<dbReference type="EMBL" id="JBBDGL010000002">
    <property type="protein sequence ID" value="MEJ1155662.1"/>
    <property type="molecule type" value="Genomic_DNA"/>
</dbReference>
<evidence type="ECO:0000256" key="7">
    <source>
        <dbReference type="ARBA" id="ARBA00019373"/>
    </source>
</evidence>
<keyword evidence="15 20" id="KW-0472">Membrane</keyword>
<accession>A0ABU8LTV3</accession>
<dbReference type="Pfam" id="PF01148">
    <property type="entry name" value="CTP_transf_1"/>
    <property type="match status" value="1"/>
</dbReference>
<evidence type="ECO:0000256" key="11">
    <source>
        <dbReference type="ARBA" id="ARBA00022692"/>
    </source>
</evidence>
<keyword evidence="9" id="KW-0444">Lipid biosynthesis</keyword>
<keyword evidence="14" id="KW-0443">Lipid metabolism</keyword>
<protein>
    <recommendedName>
        <fullName evidence="7 18">Phosphatidate cytidylyltransferase</fullName>
        <ecNumber evidence="6 18">2.7.7.41</ecNumber>
    </recommendedName>
</protein>
<reference evidence="21 22" key="1">
    <citation type="submission" date="2024-02" db="EMBL/GenBank/DDBJ databases">
        <authorList>
            <person name="Saticioglu I.B."/>
        </authorList>
    </citation>
    <scope>NUCLEOTIDE SEQUENCE [LARGE SCALE GENOMIC DNA]</scope>
    <source>
        <strain evidence="21 22">Mu-86</strain>
    </source>
</reference>
<feature type="transmembrane region" description="Helical" evidence="20">
    <location>
        <begin position="212"/>
        <end position="231"/>
    </location>
</feature>
<comment type="pathway">
    <text evidence="4">Lipid metabolism.</text>
</comment>
<keyword evidence="10 18" id="KW-0808">Transferase</keyword>
<evidence type="ECO:0000256" key="15">
    <source>
        <dbReference type="ARBA" id="ARBA00023136"/>
    </source>
</evidence>
<keyword evidence="11 18" id="KW-0812">Transmembrane</keyword>
<evidence type="ECO:0000256" key="13">
    <source>
        <dbReference type="ARBA" id="ARBA00022989"/>
    </source>
</evidence>
<dbReference type="InterPro" id="IPR000374">
    <property type="entry name" value="PC_trans"/>
</dbReference>
<feature type="transmembrane region" description="Helical" evidence="20">
    <location>
        <begin position="188"/>
        <end position="206"/>
    </location>
</feature>
<dbReference type="PANTHER" id="PTHR46382">
    <property type="entry name" value="PHOSPHATIDATE CYTIDYLYLTRANSFERASE"/>
    <property type="match status" value="1"/>
</dbReference>
<gene>
    <name evidence="21" type="ORF">WDU96_08655</name>
</gene>
<evidence type="ECO:0000256" key="2">
    <source>
        <dbReference type="ARBA" id="ARBA00004651"/>
    </source>
</evidence>
<evidence type="ECO:0000256" key="16">
    <source>
        <dbReference type="ARBA" id="ARBA00023209"/>
    </source>
</evidence>
<feature type="transmembrane region" description="Helical" evidence="20">
    <location>
        <begin position="127"/>
        <end position="144"/>
    </location>
</feature>
<evidence type="ECO:0000256" key="9">
    <source>
        <dbReference type="ARBA" id="ARBA00022516"/>
    </source>
</evidence>
<evidence type="ECO:0000256" key="6">
    <source>
        <dbReference type="ARBA" id="ARBA00012487"/>
    </source>
</evidence>
<comment type="catalytic activity">
    <reaction evidence="1 18">
        <text>a 1,2-diacyl-sn-glycero-3-phosphate + CTP + H(+) = a CDP-1,2-diacyl-sn-glycerol + diphosphate</text>
        <dbReference type="Rhea" id="RHEA:16229"/>
        <dbReference type="ChEBI" id="CHEBI:15378"/>
        <dbReference type="ChEBI" id="CHEBI:33019"/>
        <dbReference type="ChEBI" id="CHEBI:37563"/>
        <dbReference type="ChEBI" id="CHEBI:58332"/>
        <dbReference type="ChEBI" id="CHEBI:58608"/>
        <dbReference type="EC" id="2.7.7.41"/>
    </reaction>
</comment>
<evidence type="ECO:0000256" key="8">
    <source>
        <dbReference type="ARBA" id="ARBA00022475"/>
    </source>
</evidence>
<evidence type="ECO:0000313" key="21">
    <source>
        <dbReference type="EMBL" id="MEJ1155662.1"/>
    </source>
</evidence>
<evidence type="ECO:0000256" key="14">
    <source>
        <dbReference type="ARBA" id="ARBA00023098"/>
    </source>
</evidence>